<evidence type="ECO:0000256" key="1">
    <source>
        <dbReference type="SAM" id="MobiDB-lite"/>
    </source>
</evidence>
<feature type="region of interest" description="Disordered" evidence="1">
    <location>
        <begin position="45"/>
        <end position="81"/>
    </location>
</feature>
<evidence type="ECO:0000313" key="3">
    <source>
        <dbReference type="Proteomes" id="UP000011115"/>
    </source>
</evidence>
<keyword evidence="3" id="KW-1185">Reference proteome</keyword>
<dbReference type="Gramene" id="PGSC0003DMT400032886">
    <property type="protein sequence ID" value="PGSC0003DMT400032886"/>
    <property type="gene ID" value="PGSC0003DMG400012632"/>
</dbReference>
<name>M1AY94_SOLTU</name>
<proteinExistence type="predicted"/>
<protein>
    <submittedName>
        <fullName evidence="2">Uncharacterized protein</fullName>
    </submittedName>
</protein>
<evidence type="ECO:0000313" key="2">
    <source>
        <dbReference type="EnsemblPlants" id="PGSC0003DMT400032886"/>
    </source>
</evidence>
<accession>M1AY94</accession>
<reference evidence="3" key="1">
    <citation type="journal article" date="2011" name="Nature">
        <title>Genome sequence and analysis of the tuber crop potato.</title>
        <authorList>
            <consortium name="The Potato Genome Sequencing Consortium"/>
        </authorList>
    </citation>
    <scope>NUCLEOTIDE SEQUENCE [LARGE SCALE GENOMIC DNA]</scope>
    <source>
        <strain evidence="3">cv. DM1-3 516 R44</strain>
    </source>
</reference>
<dbReference type="EnsemblPlants" id="PGSC0003DMT400032886">
    <property type="protein sequence ID" value="PGSC0003DMT400032886"/>
    <property type="gene ID" value="PGSC0003DMG400012632"/>
</dbReference>
<dbReference type="HOGENOM" id="CLU_2324804_0_0_1"/>
<organism evidence="2 3">
    <name type="scientific">Solanum tuberosum</name>
    <name type="common">Potato</name>
    <dbReference type="NCBI Taxonomy" id="4113"/>
    <lineage>
        <taxon>Eukaryota</taxon>
        <taxon>Viridiplantae</taxon>
        <taxon>Streptophyta</taxon>
        <taxon>Embryophyta</taxon>
        <taxon>Tracheophyta</taxon>
        <taxon>Spermatophyta</taxon>
        <taxon>Magnoliopsida</taxon>
        <taxon>eudicotyledons</taxon>
        <taxon>Gunneridae</taxon>
        <taxon>Pentapetalae</taxon>
        <taxon>asterids</taxon>
        <taxon>lamiids</taxon>
        <taxon>Solanales</taxon>
        <taxon>Solanaceae</taxon>
        <taxon>Solanoideae</taxon>
        <taxon>Solaneae</taxon>
        <taxon>Solanum</taxon>
    </lineage>
</organism>
<dbReference type="AlphaFoldDB" id="M1AY94"/>
<dbReference type="Proteomes" id="UP000011115">
    <property type="component" value="Unassembled WGS sequence"/>
</dbReference>
<sequence length="99" mass="10939">MISETSTRKDHALVTASLHLGMIKIEKLRGNQDLAHTDLLSEISYPPRSMTSPSRRDDFTPTGSGVLPTPDQATSIGHVSSDPVNMVRRGIRFREYCSV</sequence>
<reference evidence="2" key="2">
    <citation type="submission" date="2015-06" db="UniProtKB">
        <authorList>
            <consortium name="EnsemblPlants"/>
        </authorList>
    </citation>
    <scope>IDENTIFICATION</scope>
    <source>
        <strain evidence="2">DM1-3 516 R44</strain>
    </source>
</reference>